<dbReference type="InterPro" id="IPR052077">
    <property type="entry name" value="CcrZ_PhaseVar_Mediator"/>
</dbReference>
<organism evidence="2 3">
    <name type="scientific">Streptomyces spinosisporus</name>
    <dbReference type="NCBI Taxonomy" id="2927582"/>
    <lineage>
        <taxon>Bacteria</taxon>
        <taxon>Bacillati</taxon>
        <taxon>Actinomycetota</taxon>
        <taxon>Actinomycetes</taxon>
        <taxon>Kitasatosporales</taxon>
        <taxon>Streptomycetaceae</taxon>
        <taxon>Streptomyces</taxon>
    </lineage>
</organism>
<reference evidence="2" key="1">
    <citation type="submission" date="2022-03" db="EMBL/GenBank/DDBJ databases">
        <title>Streptomyces 7R015 and 7R016 isolated from Barleria lupulina in Thailand.</title>
        <authorList>
            <person name="Kanchanasin P."/>
            <person name="Phongsopitanun W."/>
            <person name="Tanasupawat S."/>
        </authorList>
    </citation>
    <scope>NUCLEOTIDE SEQUENCE</scope>
    <source>
        <strain evidence="2">7R016</strain>
    </source>
</reference>
<evidence type="ECO:0000313" key="2">
    <source>
        <dbReference type="EMBL" id="MCI3241424.1"/>
    </source>
</evidence>
<dbReference type="Pfam" id="PF01636">
    <property type="entry name" value="APH"/>
    <property type="match status" value="1"/>
</dbReference>
<proteinExistence type="predicted"/>
<dbReference type="Proteomes" id="UP001165270">
    <property type="component" value="Unassembled WGS sequence"/>
</dbReference>
<dbReference type="Gene3D" id="3.90.1200.10">
    <property type="match status" value="1"/>
</dbReference>
<sequence>MTPQLVSGTRQRAEQVSRDASVLKGPLKGYHHETYVLALPDGSRTVKFREPRAEILWYDRRCFRSEEQLLRALKGHVTRIPDILDVAGMSMQGFIEGRTLRSRRWAGRRVTDAVFDQILDLFREMVRITPDMLSVERRCEEKDRPDDGDTDGFLERLIVFIEDNVYTKNSARFAGLFGELGIEYRESFARLRKSVSGLRRRPFCLLHADLHRKNMVVDSQGLLWAIDWELAMLGDPLYDLATHLYLMRYPEDQKNRMTQEWCRVVEGIRSGSSYGWENDLPLILDFKRAQSVFTDVIRIALSLHEETSFNRVRRLPWEAWRLQKILENAAEPLGLDRTRSHSEITSALTRWLRTQDQPMAERVSSAPEPDRF</sequence>
<comment type="caution">
    <text evidence="2">The sequence shown here is derived from an EMBL/GenBank/DDBJ whole genome shotgun (WGS) entry which is preliminary data.</text>
</comment>
<dbReference type="RefSeq" id="WP_242710119.1">
    <property type="nucleotide sequence ID" value="NZ_JALDAX010000005.1"/>
</dbReference>
<protein>
    <submittedName>
        <fullName evidence="2">Aminoglycoside phosphotransferase family protein</fullName>
    </submittedName>
</protein>
<dbReference type="InterPro" id="IPR011009">
    <property type="entry name" value="Kinase-like_dom_sf"/>
</dbReference>
<dbReference type="InterPro" id="IPR002575">
    <property type="entry name" value="Aminoglycoside_PTrfase"/>
</dbReference>
<evidence type="ECO:0000313" key="3">
    <source>
        <dbReference type="Proteomes" id="UP001165270"/>
    </source>
</evidence>
<dbReference type="PANTHER" id="PTHR40086:SF1">
    <property type="entry name" value="CELL CYCLE REGULATOR CCRZ"/>
    <property type="match status" value="1"/>
</dbReference>
<gene>
    <name evidence="2" type="ORF">MQN93_17035</name>
</gene>
<dbReference type="PANTHER" id="PTHR40086">
    <property type="entry name" value="PHOSPHOTRANSFERASE YTMP-RELATED"/>
    <property type="match status" value="1"/>
</dbReference>
<evidence type="ECO:0000259" key="1">
    <source>
        <dbReference type="Pfam" id="PF01636"/>
    </source>
</evidence>
<dbReference type="SUPFAM" id="SSF56112">
    <property type="entry name" value="Protein kinase-like (PK-like)"/>
    <property type="match status" value="1"/>
</dbReference>
<name>A0ABS9XHA2_9ACTN</name>
<feature type="domain" description="Aminoglycoside phosphotransferase" evidence="1">
    <location>
        <begin position="25"/>
        <end position="253"/>
    </location>
</feature>
<keyword evidence="3" id="KW-1185">Reference proteome</keyword>
<accession>A0ABS9XHA2</accession>
<dbReference type="EMBL" id="JALDAX010000005">
    <property type="protein sequence ID" value="MCI3241424.1"/>
    <property type="molecule type" value="Genomic_DNA"/>
</dbReference>